<evidence type="ECO:0000256" key="1">
    <source>
        <dbReference type="SAM" id="Phobius"/>
    </source>
</evidence>
<keyword evidence="1" id="KW-0472">Membrane</keyword>
<proteinExistence type="predicted"/>
<keyword evidence="1" id="KW-1133">Transmembrane helix</keyword>
<comment type="caution">
    <text evidence="2">The sequence shown here is derived from an EMBL/GenBank/DDBJ whole genome shotgun (WGS) entry which is preliminary data.</text>
</comment>
<sequence>MGIHDLVMAMMLLSVWGAATTVSPVSPVTTAVSSLIQANVFTVILRWNLVYAATFLIVHFGVIYAIHMLWFR</sequence>
<dbReference type="Proteomes" id="UP001597301">
    <property type="component" value="Unassembled WGS sequence"/>
</dbReference>
<feature type="transmembrane region" description="Helical" evidence="1">
    <location>
        <begin position="51"/>
        <end position="71"/>
    </location>
</feature>
<name>A0ABW4KE73_9BACI</name>
<dbReference type="EMBL" id="JBHUEO010000008">
    <property type="protein sequence ID" value="MFD1706110.1"/>
    <property type="molecule type" value="Genomic_DNA"/>
</dbReference>
<gene>
    <name evidence="2" type="ORF">ACFSCZ_04985</name>
</gene>
<dbReference type="RefSeq" id="WP_380772671.1">
    <property type="nucleotide sequence ID" value="NZ_JBHUEO010000008.1"/>
</dbReference>
<accession>A0ABW4KE73</accession>
<keyword evidence="1" id="KW-0812">Transmembrane</keyword>
<evidence type="ECO:0000313" key="2">
    <source>
        <dbReference type="EMBL" id="MFD1706110.1"/>
    </source>
</evidence>
<protein>
    <submittedName>
        <fullName evidence="2">Uncharacterized protein</fullName>
    </submittedName>
</protein>
<keyword evidence="3" id="KW-1185">Reference proteome</keyword>
<reference evidence="3" key="1">
    <citation type="journal article" date="2019" name="Int. J. Syst. Evol. Microbiol.">
        <title>The Global Catalogue of Microorganisms (GCM) 10K type strain sequencing project: providing services to taxonomists for standard genome sequencing and annotation.</title>
        <authorList>
            <consortium name="The Broad Institute Genomics Platform"/>
            <consortium name="The Broad Institute Genome Sequencing Center for Infectious Disease"/>
            <person name="Wu L."/>
            <person name="Ma J."/>
        </authorList>
    </citation>
    <scope>NUCLEOTIDE SEQUENCE [LARGE SCALE GENOMIC DNA]</scope>
    <source>
        <strain evidence="3">CGMCC 1.12295</strain>
    </source>
</reference>
<evidence type="ECO:0000313" key="3">
    <source>
        <dbReference type="Proteomes" id="UP001597301"/>
    </source>
</evidence>
<organism evidence="2 3">
    <name type="scientific">Siminovitchia sediminis</name>
    <dbReference type="NCBI Taxonomy" id="1274353"/>
    <lineage>
        <taxon>Bacteria</taxon>
        <taxon>Bacillati</taxon>
        <taxon>Bacillota</taxon>
        <taxon>Bacilli</taxon>
        <taxon>Bacillales</taxon>
        <taxon>Bacillaceae</taxon>
        <taxon>Siminovitchia</taxon>
    </lineage>
</organism>